<dbReference type="Gene3D" id="1.10.287.3990">
    <property type="match status" value="1"/>
</dbReference>
<evidence type="ECO:0000256" key="5">
    <source>
        <dbReference type="SAM" id="MobiDB-lite"/>
    </source>
</evidence>
<dbReference type="CDD" id="cd01452">
    <property type="entry name" value="VWA_26S_proteasome_subunit"/>
    <property type="match status" value="1"/>
</dbReference>
<evidence type="ECO:0000313" key="7">
    <source>
        <dbReference type="EMBL" id="RVX16673.1"/>
    </source>
</evidence>
<dbReference type="InterPro" id="IPR003903">
    <property type="entry name" value="UIM_dom"/>
</dbReference>
<dbReference type="Gene3D" id="3.60.10.10">
    <property type="entry name" value="Endonuclease/exonuclease/phosphatase"/>
    <property type="match status" value="1"/>
</dbReference>
<dbReference type="GO" id="GO:0000502">
    <property type="term" value="C:proteasome complex"/>
    <property type="evidence" value="ECO:0007669"/>
    <property type="project" value="UniProtKB-KW"/>
</dbReference>
<gene>
    <name evidence="7" type="primary">RPN10_0</name>
    <name evidence="7" type="ORF">CK203_005999</name>
</gene>
<sequence length="931" mass="101042">MVLEATMICIDNSEWMRNGDYSPTRFQAQADAVNLICGAKTQSNPENTVGVLTMAGKGVRVLVTPTSDLGKILACMHGLEVGGEMNLAAGIQVAQLALKHRQNKKQQQRIIVFAGRDDWKKAKKNSVAIDIVDFGEDDDGKPEKLEALLGSVNNNDSSHIVHVPAGPNALSDVLISTPIFTGDGEGGSGFAAAAAAAAAGGVAGFDFGVDPNLDPELALALRVSMEEERARQEAAAKKAAEEASRQEKEGEQQSSSQDATMTEHTNVAASDADKKSDLMELLLTPRGSSVCPVLGLLLNGYQFESPQGHWRFTRSLTSGSRGISRGARFGKEEFDWLSEHLKKVVELEASREIVTKRKPLVLVVPEGVKGNGWEALRKAISSVQDLFDQVEGPRNGALLPVGKWARAVICESKGKVLDWFYVGKAIARMMGTKGMVSVTPISAYKGCFFVDSARRVDWFQDQGSLIVREGSVVLRRWTPRENTVVFGKFRREEREGNEGGTGISEACRLVEGKVVGGDASKCRATCVARGGRWGLIIYGCSFSHIGEVEGDDFLRPESTCSKDELMSTGVSNLAYKAEKGWGESLLGPTVGNVIRPTKPDAFFKARSVRAQFGAKSFGPPTGPVHETEAGFSNGGPIAPLSSKLQCSGFSAKKVTSIVHSQESSKLKGPSVSPRHKARSWPPSLKVSPFAPKHNLDGGGSAEANPAIFRGSSVSNKGVLSFVPKTSQDFTGETGRRRDFALQFSKQGVAFPVEASNRNFKACHFLRESLSSPEELCVSGNDSSPKPEPPTLLLEGSKKKRRTVRRFLRSQDPNVVMLQETKREIWDRRFVSSVWKGRSMEWAALLACGASGGIVIMWDSNKFKCTEKVLGYFFVAVKLNSSEEGSFWLTSVYGPNKPMWLTFNMRCFGCDHTSTNAPDPIRTPQLSMLGRE</sequence>
<dbReference type="SUPFAM" id="SSF53300">
    <property type="entry name" value="vWA-like"/>
    <property type="match status" value="1"/>
</dbReference>
<dbReference type="SMART" id="SM00327">
    <property type="entry name" value="VWA"/>
    <property type="match status" value="1"/>
</dbReference>
<comment type="caution">
    <text evidence="7">The sequence shown here is derived from an EMBL/GenBank/DDBJ whole genome shotgun (WGS) entry which is preliminary data.</text>
</comment>
<name>A0A438K645_VITVI</name>
<accession>A0A438K645</accession>
<feature type="domain" description="VWFA" evidence="6">
    <location>
        <begin position="2"/>
        <end position="165"/>
    </location>
</feature>
<dbReference type="InterPro" id="IPR027040">
    <property type="entry name" value="PSMD4"/>
</dbReference>
<dbReference type="FunFam" id="3.40.50.410:FF:000005">
    <property type="entry name" value="26S proteasome non-ATPase regulatory subunit 4"/>
    <property type="match status" value="1"/>
</dbReference>
<evidence type="ECO:0000256" key="2">
    <source>
        <dbReference type="ARBA" id="ARBA00022942"/>
    </source>
</evidence>
<dbReference type="PROSITE" id="PS50330">
    <property type="entry name" value="UIM"/>
    <property type="match status" value="1"/>
</dbReference>
<dbReference type="InterPro" id="IPR036465">
    <property type="entry name" value="vWFA_dom_sf"/>
</dbReference>
<dbReference type="InterPro" id="IPR002035">
    <property type="entry name" value="VWF_A"/>
</dbReference>
<protein>
    <recommendedName>
        <fullName evidence="4">26S proteasome non-ATPase regulatory subunit 4 homolog</fullName>
    </recommendedName>
    <alternativeName>
        <fullName evidence="3">26S proteasome regulatory subunit RPN10</fullName>
    </alternativeName>
</protein>
<evidence type="ECO:0000259" key="6">
    <source>
        <dbReference type="SMART" id="SM00327"/>
    </source>
</evidence>
<evidence type="ECO:0000256" key="1">
    <source>
        <dbReference type="ARBA" id="ARBA00005574"/>
    </source>
</evidence>
<evidence type="ECO:0000256" key="3">
    <source>
        <dbReference type="ARBA" id="ARBA00044341"/>
    </source>
</evidence>
<keyword evidence="2 7" id="KW-0647">Proteasome</keyword>
<dbReference type="AlphaFoldDB" id="A0A438K645"/>
<dbReference type="PANTHER" id="PTHR10223:SF0">
    <property type="entry name" value="26S PROTEASOME NON-ATPASE REGULATORY SUBUNIT 4"/>
    <property type="match status" value="1"/>
</dbReference>
<evidence type="ECO:0000313" key="8">
    <source>
        <dbReference type="Proteomes" id="UP000288805"/>
    </source>
</evidence>
<feature type="region of interest" description="Disordered" evidence="5">
    <location>
        <begin position="232"/>
        <end position="271"/>
    </location>
</feature>
<organism evidence="7 8">
    <name type="scientific">Vitis vinifera</name>
    <name type="common">Grape</name>
    <dbReference type="NCBI Taxonomy" id="29760"/>
    <lineage>
        <taxon>Eukaryota</taxon>
        <taxon>Viridiplantae</taxon>
        <taxon>Streptophyta</taxon>
        <taxon>Embryophyta</taxon>
        <taxon>Tracheophyta</taxon>
        <taxon>Spermatophyta</taxon>
        <taxon>Magnoliopsida</taxon>
        <taxon>eudicotyledons</taxon>
        <taxon>Gunneridae</taxon>
        <taxon>Pentapetalae</taxon>
        <taxon>rosids</taxon>
        <taxon>Vitales</taxon>
        <taxon>Vitaceae</taxon>
        <taxon>Viteae</taxon>
        <taxon>Vitis</taxon>
    </lineage>
</organism>
<dbReference type="Pfam" id="PF13519">
    <property type="entry name" value="VWA_2"/>
    <property type="match status" value="1"/>
</dbReference>
<dbReference type="EMBL" id="QGNW01000015">
    <property type="protein sequence ID" value="RVX16673.1"/>
    <property type="molecule type" value="Genomic_DNA"/>
</dbReference>
<evidence type="ECO:0000256" key="4">
    <source>
        <dbReference type="ARBA" id="ARBA00071116"/>
    </source>
</evidence>
<proteinExistence type="inferred from homology"/>
<feature type="compositionally biased region" description="Basic and acidic residues" evidence="5">
    <location>
        <begin position="232"/>
        <end position="251"/>
    </location>
</feature>
<dbReference type="InterPro" id="IPR036691">
    <property type="entry name" value="Endo/exonu/phosph_ase_sf"/>
</dbReference>
<reference evidence="7 8" key="1">
    <citation type="journal article" date="2018" name="PLoS Genet.">
        <title>Population sequencing reveals clonal diversity and ancestral inbreeding in the grapevine cultivar Chardonnay.</title>
        <authorList>
            <person name="Roach M.J."/>
            <person name="Johnson D.L."/>
            <person name="Bohlmann J."/>
            <person name="van Vuuren H.J."/>
            <person name="Jones S.J."/>
            <person name="Pretorius I.S."/>
            <person name="Schmidt S.A."/>
            <person name="Borneman A.R."/>
        </authorList>
    </citation>
    <scope>NUCLEOTIDE SEQUENCE [LARGE SCALE GENOMIC DNA]</scope>
    <source>
        <strain evidence="8">cv. Chardonnay</strain>
        <tissue evidence="7">Leaf</tissue>
    </source>
</reference>
<dbReference type="FunFam" id="1.10.287.3990:FF:000004">
    <property type="entry name" value="26S proteasome regulatory subunit N10"/>
    <property type="match status" value="1"/>
</dbReference>
<feature type="region of interest" description="Disordered" evidence="5">
    <location>
        <begin position="660"/>
        <end position="689"/>
    </location>
</feature>
<dbReference type="Proteomes" id="UP000288805">
    <property type="component" value="Unassembled WGS sequence"/>
</dbReference>
<dbReference type="SUPFAM" id="SSF56219">
    <property type="entry name" value="DNase I-like"/>
    <property type="match status" value="1"/>
</dbReference>
<feature type="compositionally biased region" description="Polar residues" evidence="5">
    <location>
        <begin position="258"/>
        <end position="268"/>
    </location>
</feature>
<dbReference type="PANTHER" id="PTHR10223">
    <property type="entry name" value="26S PROTEASOME NON-ATPASE REGULATORY SUBUNIT 4"/>
    <property type="match status" value="1"/>
</dbReference>
<dbReference type="Gene3D" id="3.40.50.410">
    <property type="entry name" value="von Willebrand factor, type A domain"/>
    <property type="match status" value="1"/>
</dbReference>
<comment type="similarity">
    <text evidence="1">Belongs to the proteasome subunit S5A family.</text>
</comment>